<evidence type="ECO:0000256" key="1">
    <source>
        <dbReference type="ARBA" id="ARBA00004123"/>
    </source>
</evidence>
<proteinExistence type="predicted"/>
<accession>A0A8K0C9A4</accession>
<comment type="subcellular location">
    <subcellularLocation>
        <location evidence="1">Nucleus</location>
    </subcellularLocation>
</comment>
<dbReference type="GO" id="GO:0005634">
    <property type="term" value="C:nucleus"/>
    <property type="evidence" value="ECO:0007669"/>
    <property type="project" value="UniProtKB-SubCell"/>
</dbReference>
<keyword evidence="4" id="KW-1185">Reference proteome</keyword>
<evidence type="ECO:0000313" key="4">
    <source>
        <dbReference type="Proteomes" id="UP000801492"/>
    </source>
</evidence>
<reference evidence="3" key="1">
    <citation type="submission" date="2019-08" db="EMBL/GenBank/DDBJ databases">
        <title>The genome of the North American firefly Photinus pyralis.</title>
        <authorList>
            <consortium name="Photinus pyralis genome working group"/>
            <person name="Fallon T.R."/>
            <person name="Sander Lower S.E."/>
            <person name="Weng J.-K."/>
        </authorList>
    </citation>
    <scope>NUCLEOTIDE SEQUENCE</scope>
    <source>
        <strain evidence="3">TRF0915ILg1</strain>
        <tissue evidence="3">Whole body</tissue>
    </source>
</reference>
<organism evidence="3 4">
    <name type="scientific">Ignelater luminosus</name>
    <name type="common">Cucubano</name>
    <name type="synonym">Pyrophorus luminosus</name>
    <dbReference type="NCBI Taxonomy" id="2038154"/>
    <lineage>
        <taxon>Eukaryota</taxon>
        <taxon>Metazoa</taxon>
        <taxon>Ecdysozoa</taxon>
        <taxon>Arthropoda</taxon>
        <taxon>Hexapoda</taxon>
        <taxon>Insecta</taxon>
        <taxon>Pterygota</taxon>
        <taxon>Neoptera</taxon>
        <taxon>Endopterygota</taxon>
        <taxon>Coleoptera</taxon>
        <taxon>Polyphaga</taxon>
        <taxon>Elateriformia</taxon>
        <taxon>Elateroidea</taxon>
        <taxon>Elateridae</taxon>
        <taxon>Agrypninae</taxon>
        <taxon>Pyrophorini</taxon>
        <taxon>Ignelater</taxon>
    </lineage>
</organism>
<dbReference type="Proteomes" id="UP000801492">
    <property type="component" value="Unassembled WGS sequence"/>
</dbReference>
<dbReference type="InterPro" id="IPR009057">
    <property type="entry name" value="Homeodomain-like_sf"/>
</dbReference>
<evidence type="ECO:0000259" key="2">
    <source>
        <dbReference type="Pfam" id="PF13936"/>
    </source>
</evidence>
<dbReference type="EMBL" id="VTPC01090974">
    <property type="protein sequence ID" value="KAF2880398.1"/>
    <property type="molecule type" value="Genomic_DNA"/>
</dbReference>
<feature type="domain" description="Transposase IS30-like HTH" evidence="2">
    <location>
        <begin position="4"/>
        <end position="41"/>
    </location>
</feature>
<gene>
    <name evidence="3" type="ORF">ILUMI_25781</name>
</gene>
<name>A0A8K0C9A4_IGNLU</name>
<dbReference type="AlphaFoldDB" id="A0A8K0C9A4"/>
<dbReference type="SUPFAM" id="SSF46689">
    <property type="entry name" value="Homeodomain-like"/>
    <property type="match status" value="1"/>
</dbReference>
<dbReference type="Pfam" id="PF13936">
    <property type="entry name" value="HTH_38"/>
    <property type="match status" value="1"/>
</dbReference>
<dbReference type="OrthoDB" id="8051703at2759"/>
<evidence type="ECO:0000313" key="3">
    <source>
        <dbReference type="EMBL" id="KAF2880398.1"/>
    </source>
</evidence>
<dbReference type="InterPro" id="IPR025246">
    <property type="entry name" value="IS30-like_HTH"/>
</dbReference>
<sequence length="260" mass="28566">MNRRKNVSVEDAVKASTFLEEGYSMRYVANLLGRNHSTISRMVGCFNQTGSYNRRPGQGRKRSKDARDGRFLRQSALRNRTVTGTMLKNELAIAHNVMISSRTVRKRLNEAGLSILSSFALITSNSTLIGSNEPTGHFMQSSSSSPIAPESLSDGLFVVYQDAESSGGEAALLCRLPFSILVFFAETPCLVTSKNRFWEACILPPGSNDVSVMCNSIWFWSSDNASGTNCEVWNSRLKCNNILVMPPHPSTTVANALTVL</sequence>
<protein>
    <recommendedName>
        <fullName evidence="2">Transposase IS30-like HTH domain-containing protein</fullName>
    </recommendedName>
</protein>
<comment type="caution">
    <text evidence="3">The sequence shown here is derived from an EMBL/GenBank/DDBJ whole genome shotgun (WGS) entry which is preliminary data.</text>
</comment>